<reference evidence="1 2" key="1">
    <citation type="submission" date="2019-02" db="EMBL/GenBank/DDBJ databases">
        <title>Deep-cultivation of Planctomycetes and their phenomic and genomic characterization uncovers novel biology.</title>
        <authorList>
            <person name="Wiegand S."/>
            <person name="Jogler M."/>
            <person name="Boedeker C."/>
            <person name="Pinto D."/>
            <person name="Vollmers J."/>
            <person name="Rivas-Marin E."/>
            <person name="Kohn T."/>
            <person name="Peeters S.H."/>
            <person name="Heuer A."/>
            <person name="Rast P."/>
            <person name="Oberbeckmann S."/>
            <person name="Bunk B."/>
            <person name="Jeske O."/>
            <person name="Meyerdierks A."/>
            <person name="Storesund J.E."/>
            <person name="Kallscheuer N."/>
            <person name="Luecker S."/>
            <person name="Lage O.M."/>
            <person name="Pohl T."/>
            <person name="Merkel B.J."/>
            <person name="Hornburger P."/>
            <person name="Mueller R.-W."/>
            <person name="Bruemmer F."/>
            <person name="Labrenz M."/>
            <person name="Spormann A.M."/>
            <person name="Op den Camp H."/>
            <person name="Overmann J."/>
            <person name="Amann R."/>
            <person name="Jetten M.S.M."/>
            <person name="Mascher T."/>
            <person name="Medema M.H."/>
            <person name="Devos D.P."/>
            <person name="Kaster A.-K."/>
            <person name="Ovreas L."/>
            <person name="Rohde M."/>
            <person name="Galperin M.Y."/>
            <person name="Jogler C."/>
        </authorList>
    </citation>
    <scope>NUCLEOTIDE SEQUENCE [LARGE SCALE GENOMIC DNA]</scope>
    <source>
        <strain evidence="1 2">Pan181</strain>
    </source>
</reference>
<dbReference type="GO" id="GO:0006313">
    <property type="term" value="P:DNA transposition"/>
    <property type="evidence" value="ECO:0007669"/>
    <property type="project" value="InterPro"/>
</dbReference>
<proteinExistence type="predicted"/>
<name>A0A518ASL7_9BACT</name>
<keyword evidence="2" id="KW-1185">Reference proteome</keyword>
<dbReference type="AlphaFoldDB" id="A0A518ASL7"/>
<sequence>MNERGDRMTKFQWQLGFAAFTVSVSQREVVSHYIRSQQEHHRRRSFQEEFMELLKRHEIDYDPRYVFEQEHVG</sequence>
<dbReference type="RefSeq" id="WP_145249033.1">
    <property type="nucleotide sequence ID" value="NZ_CP036278.1"/>
</dbReference>
<organism evidence="1 2">
    <name type="scientific">Aeoliella mucimassa</name>
    <dbReference type="NCBI Taxonomy" id="2527972"/>
    <lineage>
        <taxon>Bacteria</taxon>
        <taxon>Pseudomonadati</taxon>
        <taxon>Planctomycetota</taxon>
        <taxon>Planctomycetia</taxon>
        <taxon>Pirellulales</taxon>
        <taxon>Lacipirellulaceae</taxon>
        <taxon>Aeoliella</taxon>
    </lineage>
</organism>
<dbReference type="GO" id="GO:0003677">
    <property type="term" value="F:DNA binding"/>
    <property type="evidence" value="ECO:0007669"/>
    <property type="project" value="InterPro"/>
</dbReference>
<dbReference type="Gene3D" id="3.30.70.1290">
    <property type="entry name" value="Transposase IS200-like"/>
    <property type="match status" value="1"/>
</dbReference>
<evidence type="ECO:0000313" key="2">
    <source>
        <dbReference type="Proteomes" id="UP000315750"/>
    </source>
</evidence>
<dbReference type="Proteomes" id="UP000315750">
    <property type="component" value="Chromosome"/>
</dbReference>
<dbReference type="OrthoDB" id="9798161at2"/>
<evidence type="ECO:0008006" key="3">
    <source>
        <dbReference type="Google" id="ProtNLM"/>
    </source>
</evidence>
<dbReference type="EMBL" id="CP036278">
    <property type="protein sequence ID" value="QDU57718.1"/>
    <property type="molecule type" value="Genomic_DNA"/>
</dbReference>
<protein>
    <recommendedName>
        <fullName evidence="3">Transposase IS200 like protein</fullName>
    </recommendedName>
</protein>
<gene>
    <name evidence="1" type="ORF">Pan181_39400</name>
</gene>
<accession>A0A518ASL7</accession>
<evidence type="ECO:0000313" key="1">
    <source>
        <dbReference type="EMBL" id="QDU57718.1"/>
    </source>
</evidence>
<dbReference type="GO" id="GO:0004803">
    <property type="term" value="F:transposase activity"/>
    <property type="evidence" value="ECO:0007669"/>
    <property type="project" value="InterPro"/>
</dbReference>
<dbReference type="InterPro" id="IPR036515">
    <property type="entry name" value="Transposase_17_sf"/>
</dbReference>
<dbReference type="KEGG" id="amuc:Pan181_39400"/>